<sequence length="139" mass="15236">MDRDNNGQFLKGNTSAKAKRGYKDRGRQLARMFTDDDITQVYQALMANAVAGDTASIALISRYIAPAPKSTYAPTPFDYDATDPLKGAESIMNAIANGQLPADVGRSLLEGVGTVQRIKEMAELEVRLKQLEQKLEDEL</sequence>
<name>A0A4U1BSN0_9GAMM</name>
<gene>
    <name evidence="2" type="ORF">FCL42_01065</name>
</gene>
<evidence type="ECO:0000313" key="3">
    <source>
        <dbReference type="Proteomes" id="UP000305675"/>
    </source>
</evidence>
<evidence type="ECO:0008006" key="4">
    <source>
        <dbReference type="Google" id="ProtNLM"/>
    </source>
</evidence>
<organism evidence="2 3">
    <name type="scientific">Ferrimonas aestuarii</name>
    <dbReference type="NCBI Taxonomy" id="2569539"/>
    <lineage>
        <taxon>Bacteria</taxon>
        <taxon>Pseudomonadati</taxon>
        <taxon>Pseudomonadota</taxon>
        <taxon>Gammaproteobacteria</taxon>
        <taxon>Alteromonadales</taxon>
        <taxon>Ferrimonadaceae</taxon>
        <taxon>Ferrimonas</taxon>
    </lineage>
</organism>
<feature type="compositionally biased region" description="Polar residues" evidence="1">
    <location>
        <begin position="1"/>
        <end position="16"/>
    </location>
</feature>
<dbReference type="Proteomes" id="UP000305675">
    <property type="component" value="Unassembled WGS sequence"/>
</dbReference>
<accession>A0A4U1BSN0</accession>
<keyword evidence="3" id="KW-1185">Reference proteome</keyword>
<comment type="caution">
    <text evidence="2">The sequence shown here is derived from an EMBL/GenBank/DDBJ whole genome shotgun (WGS) entry which is preliminary data.</text>
</comment>
<proteinExistence type="predicted"/>
<evidence type="ECO:0000256" key="1">
    <source>
        <dbReference type="SAM" id="MobiDB-lite"/>
    </source>
</evidence>
<dbReference type="AlphaFoldDB" id="A0A4U1BSN0"/>
<dbReference type="RefSeq" id="WP_136861518.1">
    <property type="nucleotide sequence ID" value="NZ_SWCJ01000001.1"/>
</dbReference>
<protein>
    <recommendedName>
        <fullName evidence="4">Terminase small subunit</fullName>
    </recommendedName>
</protein>
<reference evidence="2 3" key="1">
    <citation type="submission" date="2019-04" db="EMBL/GenBank/DDBJ databases">
        <authorList>
            <person name="Hwang J.C."/>
        </authorList>
    </citation>
    <scope>NUCLEOTIDE SEQUENCE [LARGE SCALE GENOMIC DNA]</scope>
    <source>
        <strain evidence="2 3">IMCC35002</strain>
    </source>
</reference>
<dbReference type="OrthoDB" id="4774002at2"/>
<dbReference type="EMBL" id="SWCJ01000001">
    <property type="protein sequence ID" value="TKB58370.1"/>
    <property type="molecule type" value="Genomic_DNA"/>
</dbReference>
<evidence type="ECO:0000313" key="2">
    <source>
        <dbReference type="EMBL" id="TKB58370.1"/>
    </source>
</evidence>
<feature type="region of interest" description="Disordered" evidence="1">
    <location>
        <begin position="1"/>
        <end position="23"/>
    </location>
</feature>